<gene>
    <name evidence="1" type="ORF">OCH239_18660</name>
</gene>
<dbReference type="RefSeq" id="WP_157578004.1">
    <property type="nucleotide sequence ID" value="NZ_JALZ01000061.1"/>
</dbReference>
<dbReference type="eggNOG" id="ENOG502ZCT4">
    <property type="taxonomic scope" value="Bacteria"/>
</dbReference>
<proteinExistence type="predicted"/>
<evidence type="ECO:0000313" key="1">
    <source>
        <dbReference type="EMBL" id="ETX12015.1"/>
    </source>
</evidence>
<name>X7E853_9RHOB</name>
<evidence type="ECO:0000313" key="2">
    <source>
        <dbReference type="Proteomes" id="UP000022447"/>
    </source>
</evidence>
<keyword evidence="2" id="KW-1185">Reference proteome</keyword>
<dbReference type="OrthoDB" id="250695at2"/>
<sequence length="254" mass="28221">MSGAKRRINSTGRKKIGRECFDISMADPVPGDPLRAKVELYLGRAGFPHNAPVIVEAYHRSSGMRFDCGTVANLAVPPVLDLTDVDQGGGVLFRIKVLDPDAASGRIIGSAERIQPRNEGEDDTRRSLFPLRTRDLGEEVWRVDVADDMPPSLVLNNRLPGFSQNVQDDPLLQGVLLPAALRIVLREIAAEPVPDEGSWKADWLEYCRDSLDAEDPASIETEEDRELWIDSAVEKFCKQGSFIGRIRDRAEDDR</sequence>
<dbReference type="Proteomes" id="UP000022447">
    <property type="component" value="Unassembled WGS sequence"/>
</dbReference>
<dbReference type="AlphaFoldDB" id="X7E853"/>
<reference evidence="1 2" key="1">
    <citation type="submission" date="2014-01" db="EMBL/GenBank/DDBJ databases">
        <title>Roseivivax halodurans JCM 10272 Genome Sequencing.</title>
        <authorList>
            <person name="Lai Q."/>
            <person name="Li G."/>
            <person name="Shao Z."/>
        </authorList>
    </citation>
    <scope>NUCLEOTIDE SEQUENCE [LARGE SCALE GENOMIC DNA]</scope>
    <source>
        <strain evidence="1 2">JCM 10272</strain>
    </source>
</reference>
<organism evidence="1 2">
    <name type="scientific">Roseivivax halodurans JCM 10272</name>
    <dbReference type="NCBI Taxonomy" id="1449350"/>
    <lineage>
        <taxon>Bacteria</taxon>
        <taxon>Pseudomonadati</taxon>
        <taxon>Pseudomonadota</taxon>
        <taxon>Alphaproteobacteria</taxon>
        <taxon>Rhodobacterales</taxon>
        <taxon>Roseobacteraceae</taxon>
        <taxon>Roseivivax</taxon>
    </lineage>
</organism>
<comment type="caution">
    <text evidence="1">The sequence shown here is derived from an EMBL/GenBank/DDBJ whole genome shotgun (WGS) entry which is preliminary data.</text>
</comment>
<protein>
    <submittedName>
        <fullName evidence="1">Uncharacterized protein</fullName>
    </submittedName>
</protein>
<dbReference type="STRING" id="1449350.OCH239_18660"/>
<dbReference type="EMBL" id="JALZ01000061">
    <property type="protein sequence ID" value="ETX12015.1"/>
    <property type="molecule type" value="Genomic_DNA"/>
</dbReference>
<accession>X7E853</accession>